<dbReference type="AlphaFoldDB" id="A0AAF1JZ39"/>
<organism evidence="15 16">
    <name type="scientific">Plastoroseomonas arctica</name>
    <dbReference type="NCBI Taxonomy" id="1509237"/>
    <lineage>
        <taxon>Bacteria</taxon>
        <taxon>Pseudomonadati</taxon>
        <taxon>Pseudomonadota</taxon>
        <taxon>Alphaproteobacteria</taxon>
        <taxon>Acetobacterales</taxon>
        <taxon>Acetobacteraceae</taxon>
        <taxon>Plastoroseomonas</taxon>
    </lineage>
</organism>
<dbReference type="InterPro" id="IPR037066">
    <property type="entry name" value="Plug_dom_sf"/>
</dbReference>
<keyword evidence="15" id="KW-0675">Receptor</keyword>
<proteinExistence type="inferred from homology"/>
<dbReference type="InterPro" id="IPR036942">
    <property type="entry name" value="Beta-barrel_TonB_sf"/>
</dbReference>
<accession>A0AAF1JZ39</accession>
<dbReference type="InterPro" id="IPR039426">
    <property type="entry name" value="TonB-dep_rcpt-like"/>
</dbReference>
<keyword evidence="2 10" id="KW-0813">Transport</keyword>
<dbReference type="RefSeq" id="WP_211875626.1">
    <property type="nucleotide sequence ID" value="NZ_JAAEDH010000021.1"/>
</dbReference>
<keyword evidence="16" id="KW-1185">Reference proteome</keyword>
<protein>
    <submittedName>
        <fullName evidence="15">TonB-dependent receptor</fullName>
    </submittedName>
</protein>
<evidence type="ECO:0000259" key="14">
    <source>
        <dbReference type="Pfam" id="PF07715"/>
    </source>
</evidence>
<dbReference type="PANTHER" id="PTHR30069:SF53">
    <property type="entry name" value="COLICIN I RECEPTOR-RELATED"/>
    <property type="match status" value="1"/>
</dbReference>
<feature type="signal peptide" evidence="12">
    <location>
        <begin position="1"/>
        <end position="18"/>
    </location>
</feature>
<feature type="domain" description="TonB-dependent receptor-like beta-barrel" evidence="13">
    <location>
        <begin position="202"/>
        <end position="613"/>
    </location>
</feature>
<reference evidence="15" key="1">
    <citation type="submission" date="2020-01" db="EMBL/GenBank/DDBJ databases">
        <authorList>
            <person name="Rat A."/>
        </authorList>
    </citation>
    <scope>NUCLEOTIDE SEQUENCE</scope>
    <source>
        <strain evidence="15">LMG 28251</strain>
    </source>
</reference>
<comment type="similarity">
    <text evidence="10 11">Belongs to the TonB-dependent receptor family.</text>
</comment>
<dbReference type="PANTHER" id="PTHR30069">
    <property type="entry name" value="TONB-DEPENDENT OUTER MEMBRANE RECEPTOR"/>
    <property type="match status" value="1"/>
</dbReference>
<comment type="caution">
    <text evidence="15">The sequence shown here is derived from an EMBL/GenBank/DDBJ whole genome shotgun (WGS) entry which is preliminary data.</text>
</comment>
<evidence type="ECO:0000256" key="11">
    <source>
        <dbReference type="RuleBase" id="RU003357"/>
    </source>
</evidence>
<keyword evidence="7 11" id="KW-0798">TonB box</keyword>
<evidence type="ECO:0000259" key="13">
    <source>
        <dbReference type="Pfam" id="PF00593"/>
    </source>
</evidence>
<keyword evidence="5 12" id="KW-0732">Signal</keyword>
<evidence type="ECO:0000313" key="15">
    <source>
        <dbReference type="EMBL" id="MBR0656761.1"/>
    </source>
</evidence>
<dbReference type="PROSITE" id="PS52016">
    <property type="entry name" value="TONB_DEPENDENT_REC_3"/>
    <property type="match status" value="1"/>
</dbReference>
<dbReference type="Pfam" id="PF00593">
    <property type="entry name" value="TonB_dep_Rec_b-barrel"/>
    <property type="match status" value="1"/>
</dbReference>
<evidence type="ECO:0000256" key="10">
    <source>
        <dbReference type="PROSITE-ProRule" id="PRU01360"/>
    </source>
</evidence>
<keyword evidence="8 10" id="KW-0472">Membrane</keyword>
<evidence type="ECO:0000256" key="2">
    <source>
        <dbReference type="ARBA" id="ARBA00022448"/>
    </source>
</evidence>
<feature type="domain" description="TonB-dependent receptor plug" evidence="14">
    <location>
        <begin position="40"/>
        <end position="147"/>
    </location>
</feature>
<gene>
    <name evidence="15" type="ORF">GXW79_16900</name>
</gene>
<dbReference type="SUPFAM" id="SSF56935">
    <property type="entry name" value="Porins"/>
    <property type="match status" value="1"/>
</dbReference>
<evidence type="ECO:0000256" key="4">
    <source>
        <dbReference type="ARBA" id="ARBA00022692"/>
    </source>
</evidence>
<evidence type="ECO:0000256" key="9">
    <source>
        <dbReference type="ARBA" id="ARBA00023237"/>
    </source>
</evidence>
<dbReference type="CDD" id="cd01347">
    <property type="entry name" value="ligand_gated_channel"/>
    <property type="match status" value="1"/>
</dbReference>
<keyword evidence="3 10" id="KW-1134">Transmembrane beta strand</keyword>
<dbReference type="InterPro" id="IPR000531">
    <property type="entry name" value="Beta-barrel_TonB"/>
</dbReference>
<feature type="chain" id="PRO_5041915002" evidence="12">
    <location>
        <begin position="19"/>
        <end position="639"/>
    </location>
</feature>
<reference evidence="15" key="2">
    <citation type="journal article" date="2021" name="Syst. Appl. Microbiol.">
        <title>Roseomonas hellenica sp. nov., isolated from roots of wild-growing Alkanna tinctoria.</title>
        <authorList>
            <person name="Rat A."/>
            <person name="Naranjo H.D."/>
            <person name="Lebbe L."/>
            <person name="Cnockaert M."/>
            <person name="Krigas N."/>
            <person name="Grigoriadou K."/>
            <person name="Maloupa E."/>
            <person name="Willems A."/>
        </authorList>
    </citation>
    <scope>NUCLEOTIDE SEQUENCE</scope>
    <source>
        <strain evidence="15">LMG 28251</strain>
    </source>
</reference>
<dbReference type="Proteomes" id="UP001196068">
    <property type="component" value="Unassembled WGS sequence"/>
</dbReference>
<evidence type="ECO:0000256" key="12">
    <source>
        <dbReference type="SAM" id="SignalP"/>
    </source>
</evidence>
<evidence type="ECO:0000256" key="6">
    <source>
        <dbReference type="ARBA" id="ARBA00023065"/>
    </source>
</evidence>
<evidence type="ECO:0000256" key="1">
    <source>
        <dbReference type="ARBA" id="ARBA00004571"/>
    </source>
</evidence>
<evidence type="ECO:0000313" key="16">
    <source>
        <dbReference type="Proteomes" id="UP001196068"/>
    </source>
</evidence>
<dbReference type="Pfam" id="PF07715">
    <property type="entry name" value="Plug"/>
    <property type="match status" value="1"/>
</dbReference>
<dbReference type="Gene3D" id="2.170.130.10">
    <property type="entry name" value="TonB-dependent receptor, plug domain"/>
    <property type="match status" value="1"/>
</dbReference>
<keyword evidence="6" id="KW-0406">Ion transport</keyword>
<dbReference type="GO" id="GO:0006811">
    <property type="term" value="P:monoatomic ion transport"/>
    <property type="evidence" value="ECO:0007669"/>
    <property type="project" value="UniProtKB-KW"/>
</dbReference>
<dbReference type="EMBL" id="JAAEDH010000021">
    <property type="protein sequence ID" value="MBR0656761.1"/>
    <property type="molecule type" value="Genomic_DNA"/>
</dbReference>
<evidence type="ECO:0000256" key="8">
    <source>
        <dbReference type="ARBA" id="ARBA00023136"/>
    </source>
</evidence>
<evidence type="ECO:0000256" key="7">
    <source>
        <dbReference type="ARBA" id="ARBA00023077"/>
    </source>
</evidence>
<sequence>MRRLALLLTTALSLPAYAQPAPTAVPDTIVRAAAAPTTIERVPAGVTVITRQQIQERGYQSLAEALFTVPGINISPTGGLGQQTSIFTRGTNSNHTLVLIDGIPVNDPSTPAGAFDFGQDLLGDIERIEIIRGPFSSLYGSGALGGAINLVTRRAPADREATAFGELAGGSNRTVRANAGLAGTVGAFDYLAVGQTFSSQGSDANAPRIIGHNGERDGYRAVVGTLRLGWQATDALRFEALLRFRETNYQFDAAGAEDPNATGSDRAWLGSIRGEARLLDGAWTTGLRLSRTEQRRRALDAADGYNPFPFNPYSLFLGTRTNLEWGNQIRLPELRGVSNIVFSFGAGVERQTSRSEGRGVTLTDAGATAYSLFTGIEGRVANLLDLSAALRHEEAEDYGGATTWRLGAVLPIESLGLRAHAAIGTAFRAPSLEERFGVSSFVTGNRDLKPEHALGYEAGLAWRPIPQVELSGTYFGSRIKDLIVLDFASIPGTSRNIARARIDGAELALAVMPVESLQLRGSWTITEAFDDTTDRRLLRRPSNTIAGGITWRPIEQVTLAAEARFTGAQNDFVYTPQARFGTRGVNPSGTVANFTGTWRVQPGVEIFAEGRNLGNTRYEPVNSYAVPGRSVLVGTRISL</sequence>
<keyword evidence="9 10" id="KW-0998">Cell outer membrane</keyword>
<dbReference type="GO" id="GO:0015889">
    <property type="term" value="P:cobalamin transport"/>
    <property type="evidence" value="ECO:0007669"/>
    <property type="project" value="TreeGrafter"/>
</dbReference>
<dbReference type="InterPro" id="IPR012910">
    <property type="entry name" value="Plug_dom"/>
</dbReference>
<evidence type="ECO:0000256" key="5">
    <source>
        <dbReference type="ARBA" id="ARBA00022729"/>
    </source>
</evidence>
<dbReference type="GO" id="GO:0009279">
    <property type="term" value="C:cell outer membrane"/>
    <property type="evidence" value="ECO:0007669"/>
    <property type="project" value="UniProtKB-SubCell"/>
</dbReference>
<dbReference type="Gene3D" id="2.40.170.20">
    <property type="entry name" value="TonB-dependent receptor, beta-barrel domain"/>
    <property type="match status" value="1"/>
</dbReference>
<comment type="subcellular location">
    <subcellularLocation>
        <location evidence="1 10">Cell outer membrane</location>
        <topology evidence="1 10">Multi-pass membrane protein</topology>
    </subcellularLocation>
</comment>
<evidence type="ECO:0000256" key="3">
    <source>
        <dbReference type="ARBA" id="ARBA00022452"/>
    </source>
</evidence>
<name>A0AAF1JZ39_9PROT</name>
<keyword evidence="4 10" id="KW-0812">Transmembrane</keyword>